<dbReference type="InterPro" id="IPR051678">
    <property type="entry name" value="AGP_Transferase"/>
</dbReference>
<evidence type="ECO:0000259" key="2">
    <source>
        <dbReference type="Pfam" id="PF01636"/>
    </source>
</evidence>
<dbReference type="STRING" id="177199.A0A420XZP0"/>
<evidence type="ECO:0000313" key="3">
    <source>
        <dbReference type="EMBL" id="RKU41142.1"/>
    </source>
</evidence>
<evidence type="ECO:0000313" key="4">
    <source>
        <dbReference type="Proteomes" id="UP000275385"/>
    </source>
</evidence>
<dbReference type="InterPro" id="IPR002575">
    <property type="entry name" value="Aminoglycoside_PTrfase"/>
</dbReference>
<sequence length="808" mass="89323">MGHFSTIRHATMDTQWSLAEATKCLMKFINTGAIGPINGTFKMYSIVQQSAADVTFMAALISVTVQDPPPPDRYIIKIDPRSGTVLSSELASITRAELEAICAEAGIGPVETSQRYKDGSFSVSYKVVCGESTPYIVQLRSNGNLDTIHAVHDLVTQKHPQAIPTPKLFKTTVVPRAGLPVQISAFVDGVMADVAYSTLGLSEKSQLLKHVARAFEAVWSLIPLPPDSEIGEALIDPATHALSVGPDRRYRMGGPFQSVSSFLEAWIRRSVRMLQEQEAVDEYKSKYLDRILRFTATMPACIPECVNQVPIVTTHADMGLHNMILSSHPPHNLEAIIDWEFFYCYPFPYSVSCLIEPLFSDLSETEIENGAEETLRAAFWGEIPFWRHVLSLEHCKIFQDFFNFGLYLKVEAVRGPKTTVETHWQAWERNCRVVDAFLSRYAPCLLYVTMLKEIDPDGDLLITLIPSAEPFADESLFDAESGVDNGSEASVFETEPDPNGDRLMSEPDDASATEIEEIAEPLAPTFQFKVSSRNMASASRRFKKMLLGGWLEATTIHADGLRHVDMEGFDPDAFAIVMYLIHGLNKKEQVPREVGLEMLAKIAVITDDLGCYDAVALASEIWLQALGDTLDAATETYDRTMIVSMLIANVFADRSRFRLYVEQAVWESTGPIPTMGLPIPRKVVDTISASREDLIDTAIKRLDDLLESLMGGSECYPACQCMLVGSLTLAIRNLGLGPHPQRPYVGQSLNALVKSMGKIQTPKWSTPGCAHSHNCNISRSIAEIVAGLLMFSPAEFGDLFPTHPLLSL</sequence>
<organism evidence="3 4">
    <name type="scientific">Coniochaeta pulveracea</name>
    <dbReference type="NCBI Taxonomy" id="177199"/>
    <lineage>
        <taxon>Eukaryota</taxon>
        <taxon>Fungi</taxon>
        <taxon>Dikarya</taxon>
        <taxon>Ascomycota</taxon>
        <taxon>Pezizomycotina</taxon>
        <taxon>Sordariomycetes</taxon>
        <taxon>Sordariomycetidae</taxon>
        <taxon>Coniochaetales</taxon>
        <taxon>Coniochaetaceae</taxon>
        <taxon>Coniochaeta</taxon>
    </lineage>
</organism>
<gene>
    <name evidence="3" type="ORF">DL546_001566</name>
</gene>
<dbReference type="EMBL" id="QVQW01000081">
    <property type="protein sequence ID" value="RKU41142.1"/>
    <property type="molecule type" value="Genomic_DNA"/>
</dbReference>
<dbReference type="Proteomes" id="UP000275385">
    <property type="component" value="Unassembled WGS sequence"/>
</dbReference>
<dbReference type="InterPro" id="IPR011009">
    <property type="entry name" value="Kinase-like_dom_sf"/>
</dbReference>
<reference evidence="3 4" key="1">
    <citation type="submission" date="2018-08" db="EMBL/GenBank/DDBJ databases">
        <title>Draft genome of the lignicolous fungus Coniochaeta pulveracea.</title>
        <authorList>
            <person name="Borstlap C.J."/>
            <person name="De Witt R.N."/>
            <person name="Botha A."/>
            <person name="Volschenk H."/>
        </authorList>
    </citation>
    <scope>NUCLEOTIDE SEQUENCE [LARGE SCALE GENOMIC DNA]</scope>
    <source>
        <strain evidence="3 4">CAB683</strain>
    </source>
</reference>
<dbReference type="AlphaFoldDB" id="A0A420XZP0"/>
<evidence type="ECO:0000256" key="1">
    <source>
        <dbReference type="SAM" id="MobiDB-lite"/>
    </source>
</evidence>
<protein>
    <recommendedName>
        <fullName evidence="2">Aminoglycoside phosphotransferase domain-containing protein</fullName>
    </recommendedName>
</protein>
<feature type="region of interest" description="Disordered" evidence="1">
    <location>
        <begin position="482"/>
        <end position="507"/>
    </location>
</feature>
<name>A0A420XZP0_9PEZI</name>
<dbReference type="OrthoDB" id="10003767at2759"/>
<dbReference type="PANTHER" id="PTHR21310">
    <property type="entry name" value="AMINOGLYCOSIDE PHOSPHOTRANSFERASE-RELATED-RELATED"/>
    <property type="match status" value="1"/>
</dbReference>
<comment type="caution">
    <text evidence="3">The sequence shown here is derived from an EMBL/GenBank/DDBJ whole genome shotgun (WGS) entry which is preliminary data.</text>
</comment>
<dbReference type="Pfam" id="PF01636">
    <property type="entry name" value="APH"/>
    <property type="match status" value="1"/>
</dbReference>
<feature type="domain" description="Aminoglycoside phosphotransferase" evidence="2">
    <location>
        <begin position="124"/>
        <end position="369"/>
    </location>
</feature>
<keyword evidence="4" id="KW-1185">Reference proteome</keyword>
<dbReference type="SUPFAM" id="SSF56112">
    <property type="entry name" value="Protein kinase-like (PK-like)"/>
    <property type="match status" value="1"/>
</dbReference>
<accession>A0A420XZP0</accession>
<proteinExistence type="predicted"/>